<dbReference type="AlphaFoldDB" id="A0A6S7I4Q9"/>
<dbReference type="CDD" id="cd00051">
    <property type="entry name" value="EFh"/>
    <property type="match status" value="1"/>
</dbReference>
<reference evidence="1" key="1">
    <citation type="submission" date="2020-04" db="EMBL/GenBank/DDBJ databases">
        <authorList>
            <person name="Alioto T."/>
            <person name="Alioto T."/>
            <person name="Gomez Garrido J."/>
        </authorList>
    </citation>
    <scope>NUCLEOTIDE SEQUENCE</scope>
    <source>
        <strain evidence="1">A484AB</strain>
    </source>
</reference>
<dbReference type="PANTHER" id="PTHR20875">
    <property type="entry name" value="EF-HAND CALCIUM-BINDING DOMAIN-CONTAINING PROTEIN 6-RELATED"/>
    <property type="match status" value="1"/>
</dbReference>
<dbReference type="Pfam" id="PF13499">
    <property type="entry name" value="EF-hand_7"/>
    <property type="match status" value="1"/>
</dbReference>
<dbReference type="PROSITE" id="PS00018">
    <property type="entry name" value="EF_HAND_1"/>
    <property type="match status" value="1"/>
</dbReference>
<dbReference type="InterPro" id="IPR018247">
    <property type="entry name" value="EF_Hand_1_Ca_BS"/>
</dbReference>
<dbReference type="InterPro" id="IPR002048">
    <property type="entry name" value="EF_hand_dom"/>
</dbReference>
<feature type="non-terminal residue" evidence="1">
    <location>
        <position position="729"/>
    </location>
</feature>
<evidence type="ECO:0000313" key="1">
    <source>
        <dbReference type="EMBL" id="CAB4012696.1"/>
    </source>
</evidence>
<protein>
    <submittedName>
        <fullName evidence="1">EF-hand calcium-binding domain-containing 6-like</fullName>
    </submittedName>
</protein>
<dbReference type="InterPro" id="IPR011992">
    <property type="entry name" value="EF-hand-dom_pair"/>
</dbReference>
<sequence length="729" mass="83529">MATANLPAISHPLSRLGSPEKITVRGVSRGEGASSQIQNELKKVSQLRPITADQMPWRLTKSSSGSRGFPKETSLPALGSVPEGIEVKKASDQFKPAIPIFGNRADLASRAESRQSRLNTAASYEKPVVDELEAIIREKLKSAYYSVKQAFKQYDPEGRGIITRESLVKILSSIVGRNISLSQFNRLMIRLGLDTKKTISFEEFYSSFARPLKKDGIPEWFEQQTKTVHYLSAAQVHVQLKEKAKQRFLDLADLIPQMNPGGSGRILKPELQNALNKHGFAMEESEYDKLWQKYDTENIGVIKGEKLLHKLGISLKTNGEKTEIGTEKEETRSPRRLESERLHSLDVERWLKKKFRESCSEMKHAFQELDLDRTGRVTKDEFRKVLKEFGLKLSSDKQVEDFLARCGVEFEGKVPYKEFLRRFQDRSEKGIAHKILANPLHRYHQTEVDSKYSTTSAVEAKLMDMFQKDFLSLLGTLHKIDRNGEGSVSQEQFRAAIESRFELGMSDEAWEQFLSSVPLDSDGMVLYVQFMSRFDTKEQVSLFDGKSTVPERKYIPSDSPPKSPRIRPVRSVESTVNDEGRPVEEMRRIIRKVLNDNLSQVQEEFYDIDEFNSKRLTQEMFSRLMKRFGIEFSSNEVKRLWNTLLTDQKRMLEFTQFVRHFGCSSAPQAYPNAKISPPKRGDSDFMMRSNKLNSAVDMLYDQLRSKVDLNWERLQMEFKSLDPGGSGYA</sequence>
<dbReference type="Pfam" id="PF13833">
    <property type="entry name" value="EF-hand_8"/>
    <property type="match status" value="1"/>
</dbReference>
<dbReference type="PROSITE" id="PS50222">
    <property type="entry name" value="EF_HAND_2"/>
    <property type="match status" value="2"/>
</dbReference>
<accession>A0A6S7I4Q9</accession>
<dbReference type="InterPro" id="IPR052603">
    <property type="entry name" value="EFCB6"/>
</dbReference>
<dbReference type="SMART" id="SM00054">
    <property type="entry name" value="EFh"/>
    <property type="match status" value="3"/>
</dbReference>
<organism evidence="1 2">
    <name type="scientific">Paramuricea clavata</name>
    <name type="common">Red gorgonian</name>
    <name type="synonym">Violescent sea-whip</name>
    <dbReference type="NCBI Taxonomy" id="317549"/>
    <lineage>
        <taxon>Eukaryota</taxon>
        <taxon>Metazoa</taxon>
        <taxon>Cnidaria</taxon>
        <taxon>Anthozoa</taxon>
        <taxon>Octocorallia</taxon>
        <taxon>Malacalcyonacea</taxon>
        <taxon>Plexauridae</taxon>
        <taxon>Paramuricea</taxon>
    </lineage>
</organism>
<dbReference type="GO" id="GO:0005509">
    <property type="term" value="F:calcium ion binding"/>
    <property type="evidence" value="ECO:0007669"/>
    <property type="project" value="InterPro"/>
</dbReference>
<gene>
    <name evidence="1" type="ORF">PACLA_8A070278</name>
</gene>
<name>A0A6S7I4Q9_PARCT</name>
<dbReference type="EMBL" id="CACRXK020007601">
    <property type="protein sequence ID" value="CAB4012696.1"/>
    <property type="molecule type" value="Genomic_DNA"/>
</dbReference>
<proteinExistence type="predicted"/>
<dbReference type="OrthoDB" id="26525at2759"/>
<comment type="caution">
    <text evidence="1">The sequence shown here is derived from an EMBL/GenBank/DDBJ whole genome shotgun (WGS) entry which is preliminary data.</text>
</comment>
<dbReference type="Gene3D" id="1.10.238.10">
    <property type="entry name" value="EF-hand"/>
    <property type="match status" value="5"/>
</dbReference>
<dbReference type="PANTHER" id="PTHR20875:SF5">
    <property type="entry name" value="EF-HAND DOMAIN-CONTAINING PROTEIN"/>
    <property type="match status" value="1"/>
</dbReference>
<keyword evidence="2" id="KW-1185">Reference proteome</keyword>
<evidence type="ECO:0000313" key="2">
    <source>
        <dbReference type="Proteomes" id="UP001152795"/>
    </source>
</evidence>
<dbReference type="Proteomes" id="UP001152795">
    <property type="component" value="Unassembled WGS sequence"/>
</dbReference>
<dbReference type="SUPFAM" id="SSF47473">
    <property type="entry name" value="EF-hand"/>
    <property type="match status" value="3"/>
</dbReference>